<evidence type="ECO:0000313" key="1">
    <source>
        <dbReference type="EMBL" id="GGQ42307.1"/>
    </source>
</evidence>
<dbReference type="EMBL" id="BMQK01000001">
    <property type="protein sequence ID" value="GGQ42307.1"/>
    <property type="molecule type" value="Genomic_DNA"/>
</dbReference>
<evidence type="ECO:0000313" key="2">
    <source>
        <dbReference type="Proteomes" id="UP000620156"/>
    </source>
</evidence>
<organism evidence="1 2">
    <name type="scientific">Streptomyces ruber</name>
    <dbReference type="NCBI Taxonomy" id="83378"/>
    <lineage>
        <taxon>Bacteria</taxon>
        <taxon>Bacillati</taxon>
        <taxon>Actinomycetota</taxon>
        <taxon>Actinomycetes</taxon>
        <taxon>Kitasatosporales</taxon>
        <taxon>Streptomycetaceae</taxon>
        <taxon>Streptomyces</taxon>
    </lineage>
</organism>
<name>A0A918B9X8_9ACTN</name>
<sequence length="114" mass="12149">MLAFVTRVPIKPGDVPSTVTFSRLRLPTLPVPVGSGPASSSPPPEGVNIGGELAGKFLRCMPEPDTAGRLDVCGGLWQYSPPRFTNPDHLPSIPAPDLRIATVRHPSPDCSWIL</sequence>
<comment type="caution">
    <text evidence="1">The sequence shown here is derived from an EMBL/GenBank/DDBJ whole genome shotgun (WGS) entry which is preliminary data.</text>
</comment>
<reference evidence="1" key="2">
    <citation type="submission" date="2020-09" db="EMBL/GenBank/DDBJ databases">
        <authorList>
            <person name="Sun Q."/>
            <person name="Ohkuma M."/>
        </authorList>
    </citation>
    <scope>NUCLEOTIDE SEQUENCE</scope>
    <source>
        <strain evidence="1">JCM 3131</strain>
    </source>
</reference>
<gene>
    <name evidence="1" type="ORF">GCM10010145_08820</name>
</gene>
<reference evidence="1" key="1">
    <citation type="journal article" date="2014" name="Int. J. Syst. Evol. Microbiol.">
        <title>Complete genome sequence of Corynebacterium casei LMG S-19264T (=DSM 44701T), isolated from a smear-ripened cheese.</title>
        <authorList>
            <consortium name="US DOE Joint Genome Institute (JGI-PGF)"/>
            <person name="Walter F."/>
            <person name="Albersmeier A."/>
            <person name="Kalinowski J."/>
            <person name="Ruckert C."/>
        </authorList>
    </citation>
    <scope>NUCLEOTIDE SEQUENCE</scope>
    <source>
        <strain evidence="1">JCM 3131</strain>
    </source>
</reference>
<proteinExistence type="predicted"/>
<dbReference type="Proteomes" id="UP000620156">
    <property type="component" value="Unassembled WGS sequence"/>
</dbReference>
<protein>
    <submittedName>
        <fullName evidence="1">Uncharacterized protein</fullName>
    </submittedName>
</protein>
<keyword evidence="2" id="KW-1185">Reference proteome</keyword>
<dbReference type="AlphaFoldDB" id="A0A918B9X8"/>
<accession>A0A918B9X8</accession>